<proteinExistence type="predicted"/>
<organism evidence="1 2">
    <name type="scientific">Linum tenue</name>
    <dbReference type="NCBI Taxonomy" id="586396"/>
    <lineage>
        <taxon>Eukaryota</taxon>
        <taxon>Viridiplantae</taxon>
        <taxon>Streptophyta</taxon>
        <taxon>Embryophyta</taxon>
        <taxon>Tracheophyta</taxon>
        <taxon>Spermatophyta</taxon>
        <taxon>Magnoliopsida</taxon>
        <taxon>eudicotyledons</taxon>
        <taxon>Gunneridae</taxon>
        <taxon>Pentapetalae</taxon>
        <taxon>rosids</taxon>
        <taxon>fabids</taxon>
        <taxon>Malpighiales</taxon>
        <taxon>Linaceae</taxon>
        <taxon>Linum</taxon>
    </lineage>
</organism>
<name>A0AAV0RPQ5_9ROSI</name>
<accession>A0AAV0RPQ5</accession>
<keyword evidence="2" id="KW-1185">Reference proteome</keyword>
<sequence>MNFPNQTLIAAPQPSLADPISPPLTWTPRALVPPLNSDSWVFNCSIGGGFAVAVAFLLCGRPVITPLLTTFFET</sequence>
<evidence type="ECO:0000313" key="1">
    <source>
        <dbReference type="EMBL" id="CAI0559241.1"/>
    </source>
</evidence>
<dbReference type="EMBL" id="CAMGYJ010000011">
    <property type="protein sequence ID" value="CAI0559241.1"/>
    <property type="molecule type" value="Genomic_DNA"/>
</dbReference>
<reference evidence="1" key="1">
    <citation type="submission" date="2022-08" db="EMBL/GenBank/DDBJ databases">
        <authorList>
            <person name="Gutierrez-Valencia J."/>
        </authorList>
    </citation>
    <scope>NUCLEOTIDE SEQUENCE</scope>
</reference>
<dbReference type="AlphaFoldDB" id="A0AAV0RPQ5"/>
<comment type="caution">
    <text evidence="1">The sequence shown here is derived from an EMBL/GenBank/DDBJ whole genome shotgun (WGS) entry which is preliminary data.</text>
</comment>
<protein>
    <submittedName>
        <fullName evidence="1">Uncharacterized protein</fullName>
    </submittedName>
</protein>
<dbReference type="Proteomes" id="UP001154282">
    <property type="component" value="Unassembled WGS sequence"/>
</dbReference>
<evidence type="ECO:0000313" key="2">
    <source>
        <dbReference type="Proteomes" id="UP001154282"/>
    </source>
</evidence>
<gene>
    <name evidence="1" type="ORF">LITE_LOCUS49128</name>
</gene>